<dbReference type="InterPro" id="IPR000372">
    <property type="entry name" value="LRRNT"/>
</dbReference>
<evidence type="ECO:0000313" key="8">
    <source>
        <dbReference type="Proteomes" id="UP001642483"/>
    </source>
</evidence>
<dbReference type="SMART" id="SM00013">
    <property type="entry name" value="LRRNT"/>
    <property type="match status" value="1"/>
</dbReference>
<name>A0ABP0GXI8_CLALP</name>
<comment type="caution">
    <text evidence="7">The sequence shown here is derived from an EMBL/GenBank/DDBJ whole genome shotgun (WGS) entry which is preliminary data.</text>
</comment>
<feature type="chain" id="PRO_5047122177" description="LRRNT domain-containing protein" evidence="5">
    <location>
        <begin position="25"/>
        <end position="395"/>
    </location>
</feature>
<evidence type="ECO:0000256" key="3">
    <source>
        <dbReference type="ARBA" id="ARBA00022737"/>
    </source>
</evidence>
<proteinExistence type="predicted"/>
<dbReference type="InterPro" id="IPR050541">
    <property type="entry name" value="LRR_TM_domain-containing"/>
</dbReference>
<evidence type="ECO:0000259" key="6">
    <source>
        <dbReference type="SMART" id="SM00013"/>
    </source>
</evidence>
<protein>
    <recommendedName>
        <fullName evidence="6">LRRNT domain-containing protein</fullName>
    </recommendedName>
</protein>
<evidence type="ECO:0000256" key="5">
    <source>
        <dbReference type="SAM" id="SignalP"/>
    </source>
</evidence>
<dbReference type="Pfam" id="PF13855">
    <property type="entry name" value="LRR_8"/>
    <property type="match status" value="2"/>
</dbReference>
<dbReference type="PROSITE" id="PS51450">
    <property type="entry name" value="LRR"/>
    <property type="match status" value="1"/>
</dbReference>
<dbReference type="Gene3D" id="3.80.10.10">
    <property type="entry name" value="Ribonuclease Inhibitor"/>
    <property type="match status" value="1"/>
</dbReference>
<keyword evidence="4" id="KW-0472">Membrane</keyword>
<accession>A0ABP0GXI8</accession>
<dbReference type="Pfam" id="PF01462">
    <property type="entry name" value="LRRNT"/>
    <property type="match status" value="1"/>
</dbReference>
<evidence type="ECO:0000313" key="7">
    <source>
        <dbReference type="EMBL" id="CAK8696265.1"/>
    </source>
</evidence>
<feature type="transmembrane region" description="Helical" evidence="4">
    <location>
        <begin position="269"/>
        <end position="288"/>
    </location>
</feature>
<evidence type="ECO:0000256" key="4">
    <source>
        <dbReference type="SAM" id="Phobius"/>
    </source>
</evidence>
<feature type="signal peptide" evidence="5">
    <location>
        <begin position="1"/>
        <end position="24"/>
    </location>
</feature>
<reference evidence="7 8" key="1">
    <citation type="submission" date="2024-02" db="EMBL/GenBank/DDBJ databases">
        <authorList>
            <person name="Daric V."/>
            <person name="Darras S."/>
        </authorList>
    </citation>
    <scope>NUCLEOTIDE SEQUENCE [LARGE SCALE GENOMIC DNA]</scope>
</reference>
<gene>
    <name evidence="7" type="ORF">CVLEPA_LOCUS29435</name>
</gene>
<organism evidence="7 8">
    <name type="scientific">Clavelina lepadiformis</name>
    <name type="common">Light-bulb sea squirt</name>
    <name type="synonym">Ascidia lepadiformis</name>
    <dbReference type="NCBI Taxonomy" id="159417"/>
    <lineage>
        <taxon>Eukaryota</taxon>
        <taxon>Metazoa</taxon>
        <taxon>Chordata</taxon>
        <taxon>Tunicata</taxon>
        <taxon>Ascidiacea</taxon>
        <taxon>Aplousobranchia</taxon>
        <taxon>Clavelinidae</taxon>
        <taxon>Clavelina</taxon>
    </lineage>
</organism>
<keyword evidence="1" id="KW-0433">Leucine-rich repeat</keyword>
<dbReference type="PANTHER" id="PTHR24369">
    <property type="entry name" value="ANTIGEN BSP, PUTATIVE-RELATED"/>
    <property type="match status" value="1"/>
</dbReference>
<dbReference type="SUPFAM" id="SSF52058">
    <property type="entry name" value="L domain-like"/>
    <property type="match status" value="1"/>
</dbReference>
<dbReference type="EMBL" id="CAWYQH010000152">
    <property type="protein sequence ID" value="CAK8696265.1"/>
    <property type="molecule type" value="Genomic_DNA"/>
</dbReference>
<keyword evidence="3" id="KW-0677">Repeat</keyword>
<sequence length="395" mass="44509">MIMHLNQGIYILILTLMTYTLTTAKRARPIVYSTTSSKLTTPLTSRGTPAIRWRRCPHECRCNARRREVNCSFQGLSKVPKGIPKSVRSLILTGNKFQHIPNNSFRYLSHLEILELNGNNLQTVSARWFRHLRKLKRLNLSINNIEHLPQNAFRKLTNLKILLLRKNKLGKLPANVFLALKNIAEIDLSQNALQTLEVDMFDGMHSLRDLYLSTNKWHCDCQLKTLEIALRNRDIKTGYVVCDSPKKLQRTHLRNDDVDSLCGVDSTTLTAILVGGTCAGIIVLFSIFMCRKHAALNLEVNDSTVTKTKSFKVRKRSTSDSSLTSVESGKGKSQAKKDEQVDILNTSFDLNASVLSPLTMKVDNDHRQVHSNSKIELVSAQASNSLSSSFSCPKF</sequence>
<feature type="domain" description="LRRNT" evidence="6">
    <location>
        <begin position="55"/>
        <end position="89"/>
    </location>
</feature>
<dbReference type="InterPro" id="IPR001611">
    <property type="entry name" value="Leu-rich_rpt"/>
</dbReference>
<dbReference type="SMART" id="SM00369">
    <property type="entry name" value="LRR_TYP"/>
    <property type="match status" value="5"/>
</dbReference>
<dbReference type="InterPro" id="IPR032675">
    <property type="entry name" value="LRR_dom_sf"/>
</dbReference>
<dbReference type="InterPro" id="IPR003591">
    <property type="entry name" value="Leu-rich_rpt_typical-subtyp"/>
</dbReference>
<keyword evidence="8" id="KW-1185">Reference proteome</keyword>
<keyword evidence="4" id="KW-1133">Transmembrane helix</keyword>
<keyword evidence="4" id="KW-0812">Transmembrane</keyword>
<keyword evidence="2 5" id="KW-0732">Signal</keyword>
<evidence type="ECO:0000256" key="2">
    <source>
        <dbReference type="ARBA" id="ARBA00022729"/>
    </source>
</evidence>
<evidence type="ECO:0000256" key="1">
    <source>
        <dbReference type="ARBA" id="ARBA00022614"/>
    </source>
</evidence>
<dbReference type="Proteomes" id="UP001642483">
    <property type="component" value="Unassembled WGS sequence"/>
</dbReference>
<dbReference type="PANTHER" id="PTHR24369:SF211">
    <property type="entry name" value="LEUCINE-RICH REPEAT-CONTAINING PROTEIN 15-LIKE"/>
    <property type="match status" value="1"/>
</dbReference>